<dbReference type="InterPro" id="IPR052515">
    <property type="entry name" value="Gfo/Idh/MocA_Oxidoreductase"/>
</dbReference>
<organism evidence="3 4">
    <name type="scientific">Actinopolymorpha pittospori</name>
    <dbReference type="NCBI Taxonomy" id="648752"/>
    <lineage>
        <taxon>Bacteria</taxon>
        <taxon>Bacillati</taxon>
        <taxon>Actinomycetota</taxon>
        <taxon>Actinomycetes</taxon>
        <taxon>Propionibacteriales</taxon>
        <taxon>Actinopolymorphaceae</taxon>
        <taxon>Actinopolymorpha</taxon>
    </lineage>
</organism>
<dbReference type="GO" id="GO:0000166">
    <property type="term" value="F:nucleotide binding"/>
    <property type="evidence" value="ECO:0007669"/>
    <property type="project" value="InterPro"/>
</dbReference>
<dbReference type="PANTHER" id="PTHR43249:SF1">
    <property type="entry name" value="D-GLUCOSIDE 3-DEHYDROGENASE"/>
    <property type="match status" value="1"/>
</dbReference>
<name>A0A927RQK2_9ACTN</name>
<accession>A0A927RQK2</accession>
<evidence type="ECO:0000259" key="1">
    <source>
        <dbReference type="Pfam" id="PF01408"/>
    </source>
</evidence>
<dbReference type="InterPro" id="IPR036291">
    <property type="entry name" value="NAD(P)-bd_dom_sf"/>
</dbReference>
<keyword evidence="4" id="KW-1185">Reference proteome</keyword>
<dbReference type="Gene3D" id="3.30.360.10">
    <property type="entry name" value="Dihydrodipicolinate Reductase, domain 2"/>
    <property type="match status" value="1"/>
</dbReference>
<evidence type="ECO:0000313" key="4">
    <source>
        <dbReference type="Proteomes" id="UP000638648"/>
    </source>
</evidence>
<evidence type="ECO:0000313" key="3">
    <source>
        <dbReference type="EMBL" id="MBE1612333.1"/>
    </source>
</evidence>
<feature type="domain" description="GFO/IDH/MocA-like oxidoreductase" evidence="2">
    <location>
        <begin position="133"/>
        <end position="253"/>
    </location>
</feature>
<dbReference type="Pfam" id="PF01408">
    <property type="entry name" value="GFO_IDH_MocA"/>
    <property type="match status" value="1"/>
</dbReference>
<dbReference type="InterPro" id="IPR000683">
    <property type="entry name" value="Gfo/Idh/MocA-like_OxRdtase_N"/>
</dbReference>
<dbReference type="InterPro" id="IPR055170">
    <property type="entry name" value="GFO_IDH_MocA-like_dom"/>
</dbReference>
<gene>
    <name evidence="3" type="ORF">HEB94_009181</name>
</gene>
<dbReference type="Pfam" id="PF22725">
    <property type="entry name" value="GFO_IDH_MocA_C3"/>
    <property type="match status" value="1"/>
</dbReference>
<dbReference type="RefSeq" id="WP_192755404.1">
    <property type="nucleotide sequence ID" value="NZ_BAABJL010000005.1"/>
</dbReference>
<protein>
    <submittedName>
        <fullName evidence="3">Dehydrogenase</fullName>
    </submittedName>
</protein>
<dbReference type="AlphaFoldDB" id="A0A927RQK2"/>
<reference evidence="3" key="1">
    <citation type="submission" date="2020-10" db="EMBL/GenBank/DDBJ databases">
        <title>Sequencing the genomes of 1000 actinobacteria strains.</title>
        <authorList>
            <person name="Klenk H.-P."/>
        </authorList>
    </citation>
    <scope>NUCLEOTIDE SEQUENCE</scope>
    <source>
        <strain evidence="3">DSM 45354</strain>
    </source>
</reference>
<dbReference type="Gene3D" id="3.40.50.720">
    <property type="entry name" value="NAD(P)-binding Rossmann-like Domain"/>
    <property type="match status" value="1"/>
</dbReference>
<feature type="domain" description="Gfo/Idh/MocA-like oxidoreductase N-terminal" evidence="1">
    <location>
        <begin position="4"/>
        <end position="118"/>
    </location>
</feature>
<comment type="caution">
    <text evidence="3">The sequence shown here is derived from an EMBL/GenBank/DDBJ whole genome shotgun (WGS) entry which is preliminary data.</text>
</comment>
<evidence type="ECO:0000259" key="2">
    <source>
        <dbReference type="Pfam" id="PF22725"/>
    </source>
</evidence>
<dbReference type="EMBL" id="JADBEM010000001">
    <property type="protein sequence ID" value="MBE1612333.1"/>
    <property type="molecule type" value="Genomic_DNA"/>
</dbReference>
<dbReference type="PANTHER" id="PTHR43249">
    <property type="entry name" value="UDP-N-ACETYL-2-AMINO-2-DEOXY-D-GLUCURONATE OXIDASE"/>
    <property type="match status" value="1"/>
</dbReference>
<dbReference type="Proteomes" id="UP000638648">
    <property type="component" value="Unassembled WGS sequence"/>
</dbReference>
<dbReference type="SUPFAM" id="SSF55347">
    <property type="entry name" value="Glyceraldehyde-3-phosphate dehydrogenase-like, C-terminal domain"/>
    <property type="match status" value="1"/>
</dbReference>
<sequence length="357" mass="39154">MERLRAAIVGTGGIARAHVRGLRALADQVEIVAATDIDAERLETFGAEWEIPKRYRSVDELLAAERLDLVHICTPPGAHAEPAIKALEAGATVVCEKPPCLTLTEFDRILAAEERNPGRFVGIFQHRFGTAAQTAKDLIDAGRFGRPLVAICHTLWYRPDAYYEVEWRGRWDTEGGGPTMGHGIHQFDLLGHLLGDWTEISALAPRLARDVETEDVSFAHLTFANGAVASIVNSVLSPRQESYLRFDFTEATLELSHLYGHRLDSWSYTPAPGFAQDPPLWPPRGEEVPSGHQAQFGELLDSLRAGRRPACTGAGLRRTVEIVTGIYASAFTGKPVTRADLDATSPFYHRLNGADPA</sequence>
<dbReference type="SUPFAM" id="SSF51735">
    <property type="entry name" value="NAD(P)-binding Rossmann-fold domains"/>
    <property type="match status" value="1"/>
</dbReference>
<proteinExistence type="predicted"/>